<dbReference type="EC" id="5.2.1.8" evidence="9"/>
<dbReference type="EMBL" id="BJCL01000001">
    <property type="protein sequence ID" value="GCL61613.1"/>
    <property type="molecule type" value="Genomic_DNA"/>
</dbReference>
<comment type="similarity">
    <text evidence="3">Belongs to the FKBP-type PPIase family.</text>
</comment>
<feature type="domain" description="PPIase FKBP-type" evidence="10">
    <location>
        <begin position="4"/>
        <end position="85"/>
    </location>
</feature>
<dbReference type="SUPFAM" id="SSF54534">
    <property type="entry name" value="FKBP-like"/>
    <property type="match status" value="1"/>
</dbReference>
<reference evidence="12" key="1">
    <citation type="submission" date="2019-03" db="EMBL/GenBank/DDBJ databases">
        <title>Aquabacterium pictum sp.nov., the first bacteriochlorophyll a-containing freshwater bacterium in the genus Aquabacterium of the class Betaproteobacteria.</title>
        <authorList>
            <person name="Hirose S."/>
            <person name="Tank M."/>
            <person name="Hara E."/>
            <person name="Tamaki H."/>
            <person name="Takaichi S."/>
            <person name="Haruta S."/>
            <person name="Hanada S."/>
        </authorList>
    </citation>
    <scope>NUCLEOTIDE SEQUENCE [LARGE SCALE GENOMIC DNA]</scope>
    <source>
        <strain evidence="12">W35</strain>
    </source>
</reference>
<dbReference type="GO" id="GO:0005737">
    <property type="term" value="C:cytoplasm"/>
    <property type="evidence" value="ECO:0007669"/>
    <property type="project" value="UniProtKB-SubCell"/>
</dbReference>
<comment type="subcellular location">
    <subcellularLocation>
        <location evidence="2">Cytoplasm</location>
    </subcellularLocation>
</comment>
<keyword evidence="12" id="KW-1185">Reference proteome</keyword>
<sequence>MLITSPCVVSLTWTLADAQGATLDELTDPVEFFYGGDDLLAKLEEAIAGQEAGFTCDLHLEPEHGFGDYDPALVCFEARGIFPEHIEEGMQFDGLPEGAVTKDMPPSLIYTITEVYPEHVVLDGNHPLAGMALRLAVQVQAVREATEDEIAAQSVDEGAVSILSPVPGSQHLH</sequence>
<evidence type="ECO:0000256" key="2">
    <source>
        <dbReference type="ARBA" id="ARBA00004496"/>
    </source>
</evidence>
<keyword evidence="6" id="KW-0143">Chaperone</keyword>
<dbReference type="Proteomes" id="UP000301751">
    <property type="component" value="Unassembled WGS sequence"/>
</dbReference>
<keyword evidence="5 9" id="KW-0697">Rotamase</keyword>
<dbReference type="InterPro" id="IPR046357">
    <property type="entry name" value="PPIase_dom_sf"/>
</dbReference>
<dbReference type="OrthoDB" id="9808891at2"/>
<evidence type="ECO:0000256" key="4">
    <source>
        <dbReference type="ARBA" id="ARBA00022490"/>
    </source>
</evidence>
<comment type="function">
    <text evidence="8">Also involved in hydrogenase metallocenter assembly, probably by participating in the nickel insertion step. This function in hydrogenase biosynthesis requires chaperone activity and the presence of the metal-binding domain, but not PPIase activity.</text>
</comment>
<evidence type="ECO:0000259" key="10">
    <source>
        <dbReference type="PROSITE" id="PS50059"/>
    </source>
</evidence>
<evidence type="ECO:0000256" key="8">
    <source>
        <dbReference type="ARBA" id="ARBA00037071"/>
    </source>
</evidence>
<dbReference type="InterPro" id="IPR001179">
    <property type="entry name" value="PPIase_FKBP_dom"/>
</dbReference>
<organism evidence="11 12">
    <name type="scientific">Pseudaquabacterium pictum</name>
    <dbReference type="NCBI Taxonomy" id="2315236"/>
    <lineage>
        <taxon>Bacteria</taxon>
        <taxon>Pseudomonadati</taxon>
        <taxon>Pseudomonadota</taxon>
        <taxon>Betaproteobacteria</taxon>
        <taxon>Burkholderiales</taxon>
        <taxon>Sphaerotilaceae</taxon>
        <taxon>Pseudaquabacterium</taxon>
    </lineage>
</organism>
<evidence type="ECO:0000256" key="7">
    <source>
        <dbReference type="ARBA" id="ARBA00023235"/>
    </source>
</evidence>
<evidence type="ECO:0000313" key="11">
    <source>
        <dbReference type="EMBL" id="GCL61613.1"/>
    </source>
</evidence>
<name>A0A480AJH6_9BURK</name>
<proteinExistence type="inferred from homology"/>
<dbReference type="Gene3D" id="3.10.50.40">
    <property type="match status" value="1"/>
</dbReference>
<evidence type="ECO:0000256" key="1">
    <source>
        <dbReference type="ARBA" id="ARBA00000971"/>
    </source>
</evidence>
<keyword evidence="7 9" id="KW-0413">Isomerase</keyword>
<dbReference type="RefSeq" id="WP_137731343.1">
    <property type="nucleotide sequence ID" value="NZ_BJCL01000001.1"/>
</dbReference>
<dbReference type="AlphaFoldDB" id="A0A480AJH6"/>
<comment type="catalytic activity">
    <reaction evidence="1 9">
        <text>[protein]-peptidylproline (omega=180) = [protein]-peptidylproline (omega=0)</text>
        <dbReference type="Rhea" id="RHEA:16237"/>
        <dbReference type="Rhea" id="RHEA-COMP:10747"/>
        <dbReference type="Rhea" id="RHEA-COMP:10748"/>
        <dbReference type="ChEBI" id="CHEBI:83833"/>
        <dbReference type="ChEBI" id="CHEBI:83834"/>
        <dbReference type="EC" id="5.2.1.8"/>
    </reaction>
</comment>
<evidence type="ECO:0000256" key="5">
    <source>
        <dbReference type="ARBA" id="ARBA00023110"/>
    </source>
</evidence>
<evidence type="ECO:0000256" key="6">
    <source>
        <dbReference type="ARBA" id="ARBA00023186"/>
    </source>
</evidence>
<dbReference type="PANTHER" id="PTHR47861:SF3">
    <property type="entry name" value="FKBP-TYPE PEPTIDYL-PROLYL CIS-TRANS ISOMERASE SLYD"/>
    <property type="match status" value="1"/>
</dbReference>
<dbReference type="GO" id="GO:0042026">
    <property type="term" value="P:protein refolding"/>
    <property type="evidence" value="ECO:0007669"/>
    <property type="project" value="UniProtKB-ARBA"/>
</dbReference>
<evidence type="ECO:0000313" key="12">
    <source>
        <dbReference type="Proteomes" id="UP000301751"/>
    </source>
</evidence>
<dbReference type="PROSITE" id="PS50059">
    <property type="entry name" value="FKBP_PPIASE"/>
    <property type="match status" value="1"/>
</dbReference>
<accession>A0A480AJH6</accession>
<evidence type="ECO:0000256" key="3">
    <source>
        <dbReference type="ARBA" id="ARBA00006577"/>
    </source>
</evidence>
<keyword evidence="4" id="KW-0963">Cytoplasm</keyword>
<dbReference type="GO" id="GO:0003755">
    <property type="term" value="F:peptidyl-prolyl cis-trans isomerase activity"/>
    <property type="evidence" value="ECO:0007669"/>
    <property type="project" value="UniProtKB-KW"/>
</dbReference>
<dbReference type="PANTHER" id="PTHR47861">
    <property type="entry name" value="FKBP-TYPE PEPTIDYL-PROLYL CIS-TRANS ISOMERASE SLYD"/>
    <property type="match status" value="1"/>
</dbReference>
<protein>
    <recommendedName>
        <fullName evidence="9">peptidylprolyl isomerase</fullName>
        <ecNumber evidence="9">5.2.1.8</ecNumber>
    </recommendedName>
</protein>
<gene>
    <name evidence="11" type="ORF">AQPW35_06940</name>
</gene>
<comment type="caution">
    <text evidence="11">The sequence shown here is derived from an EMBL/GenBank/DDBJ whole genome shotgun (WGS) entry which is preliminary data.</text>
</comment>
<evidence type="ECO:0000256" key="9">
    <source>
        <dbReference type="PROSITE-ProRule" id="PRU00277"/>
    </source>
</evidence>